<protein>
    <submittedName>
        <fullName evidence="2">Uncharacterized protein</fullName>
    </submittedName>
</protein>
<gene>
    <name evidence="2" type="ORF">Moror_15759</name>
</gene>
<sequence>MNNGLSGPKEDTKPASKADAKSNQEPSPPKKGHRKSRSDPGNTGKSSKEGNKLGKGMLSKTPTLKEPRKEDPTRNLGWKSPTPSNRSERITHDESYKPQGPAPGLLKPPVSAEERRARTRSLELPAGRQQVKKAETSHHQRMDIGERPQIPLHQRCNHQSKRRWERTRSMGVPTAVQQAKSSEVAEEPKCTPYTDLNQEEILQLAALSPLSECATRRRIKSTNTTVDVLHWDDLNQLADGIELEAGVGTVNAASFQLPVEMKAKLIFHAIHLNI</sequence>
<feature type="region of interest" description="Disordered" evidence="1">
    <location>
        <begin position="162"/>
        <end position="187"/>
    </location>
</feature>
<dbReference type="KEGG" id="mrr:Moror_15759"/>
<accession>V2WJU0</accession>
<reference evidence="2 3" key="1">
    <citation type="journal article" date="2014" name="BMC Genomics">
        <title>Genome and secretome analysis of the hemibiotrophic fungal pathogen, Moniliophthora roreri, which causes frosty pod rot disease of cacao: mechanisms of the biotrophic and necrotrophic phases.</title>
        <authorList>
            <person name="Meinhardt L.W."/>
            <person name="Costa G.G.L."/>
            <person name="Thomazella D.P.T."/>
            <person name="Teixeira P.J.P.L."/>
            <person name="Carazzolle M.F."/>
            <person name="Schuster S.C."/>
            <person name="Carlson J.E."/>
            <person name="Guiltinan M.J."/>
            <person name="Mieczkowski P."/>
            <person name="Farmer A."/>
            <person name="Ramaraj T."/>
            <person name="Crozier J."/>
            <person name="Davis R.E."/>
            <person name="Shao J."/>
            <person name="Melnick R.L."/>
            <person name="Pereira G.A.G."/>
            <person name="Bailey B.A."/>
        </authorList>
    </citation>
    <scope>NUCLEOTIDE SEQUENCE [LARGE SCALE GENOMIC DNA]</scope>
    <source>
        <strain evidence="2 3">MCA 2997</strain>
    </source>
</reference>
<evidence type="ECO:0000313" key="3">
    <source>
        <dbReference type="Proteomes" id="UP000017559"/>
    </source>
</evidence>
<name>V2WJU0_MONRO</name>
<feature type="region of interest" description="Disordered" evidence="1">
    <location>
        <begin position="1"/>
        <end position="140"/>
    </location>
</feature>
<dbReference type="HOGENOM" id="CLU_1015961_0_0_1"/>
<dbReference type="EMBL" id="AWSO01002966">
    <property type="protein sequence ID" value="ESK80811.1"/>
    <property type="molecule type" value="Genomic_DNA"/>
</dbReference>
<feature type="compositionally biased region" description="Basic and acidic residues" evidence="1">
    <location>
        <begin position="8"/>
        <end position="22"/>
    </location>
</feature>
<evidence type="ECO:0000313" key="2">
    <source>
        <dbReference type="EMBL" id="ESK80811.1"/>
    </source>
</evidence>
<evidence type="ECO:0000256" key="1">
    <source>
        <dbReference type="SAM" id="MobiDB-lite"/>
    </source>
</evidence>
<dbReference type="AlphaFoldDB" id="V2WJU0"/>
<comment type="caution">
    <text evidence="2">The sequence shown here is derived from an EMBL/GenBank/DDBJ whole genome shotgun (WGS) entry which is preliminary data.</text>
</comment>
<organism evidence="2 3">
    <name type="scientific">Moniliophthora roreri (strain MCA 2997)</name>
    <name type="common">Cocoa frosty pod rot fungus</name>
    <name type="synonym">Crinipellis roreri</name>
    <dbReference type="NCBI Taxonomy" id="1381753"/>
    <lineage>
        <taxon>Eukaryota</taxon>
        <taxon>Fungi</taxon>
        <taxon>Dikarya</taxon>
        <taxon>Basidiomycota</taxon>
        <taxon>Agaricomycotina</taxon>
        <taxon>Agaricomycetes</taxon>
        <taxon>Agaricomycetidae</taxon>
        <taxon>Agaricales</taxon>
        <taxon>Marasmiineae</taxon>
        <taxon>Marasmiaceae</taxon>
        <taxon>Moniliophthora</taxon>
    </lineage>
</organism>
<keyword evidence="3" id="KW-1185">Reference proteome</keyword>
<feature type="compositionally biased region" description="Basic and acidic residues" evidence="1">
    <location>
        <begin position="86"/>
        <end position="96"/>
    </location>
</feature>
<dbReference type="Proteomes" id="UP000017559">
    <property type="component" value="Unassembled WGS sequence"/>
</dbReference>
<proteinExistence type="predicted"/>
<feature type="compositionally biased region" description="Basic and acidic residues" evidence="1">
    <location>
        <begin position="63"/>
        <end position="73"/>
    </location>
</feature>